<dbReference type="InterPro" id="IPR038129">
    <property type="entry name" value="Nanos_sf"/>
</dbReference>
<dbReference type="GO" id="GO:0008270">
    <property type="term" value="F:zinc ion binding"/>
    <property type="evidence" value="ECO:0007669"/>
    <property type="project" value="UniProtKB-KW"/>
</dbReference>
<protein>
    <submittedName>
        <fullName evidence="10">Nanos homolog 3</fullName>
    </submittedName>
</protein>
<dbReference type="Gene3D" id="4.10.60.30">
    <property type="entry name" value="Nanos, RNA-binding domain"/>
    <property type="match status" value="1"/>
</dbReference>
<dbReference type="GO" id="GO:0005737">
    <property type="term" value="C:cytoplasm"/>
    <property type="evidence" value="ECO:0007669"/>
    <property type="project" value="UniProtKB-SubCell"/>
</dbReference>
<evidence type="ECO:0000256" key="1">
    <source>
        <dbReference type="ARBA" id="ARBA00004496"/>
    </source>
</evidence>
<dbReference type="AlphaFoldDB" id="A0A4C1U7N9"/>
<dbReference type="InterPro" id="IPR008705">
    <property type="entry name" value="Nanos/Xcar2"/>
</dbReference>
<evidence type="ECO:0000256" key="7">
    <source>
        <dbReference type="ARBA" id="ARBA00022884"/>
    </source>
</evidence>
<dbReference type="GO" id="GO:0006417">
    <property type="term" value="P:regulation of translation"/>
    <property type="evidence" value="ECO:0007669"/>
    <property type="project" value="UniProtKB-UniRule"/>
</dbReference>
<keyword evidence="6 8" id="KW-0810">Translation regulation</keyword>
<keyword evidence="5" id="KW-0862">Zinc</keyword>
<evidence type="ECO:0000256" key="6">
    <source>
        <dbReference type="ARBA" id="ARBA00022845"/>
    </source>
</evidence>
<accession>A0A4C1U7N9</accession>
<evidence type="ECO:0000256" key="4">
    <source>
        <dbReference type="ARBA" id="ARBA00022771"/>
    </source>
</evidence>
<evidence type="ECO:0000256" key="5">
    <source>
        <dbReference type="ARBA" id="ARBA00022833"/>
    </source>
</evidence>
<evidence type="ECO:0000256" key="8">
    <source>
        <dbReference type="PROSITE-ProRule" id="PRU00855"/>
    </source>
</evidence>
<sequence>MGSMGPISDFAQVTLVTRRHTSRHKQNSWESLCRALSSYCSVYPSTRFLHLSRAFRVSSGRVAWCRSAAASGRLLPRNWSKLDHFVYSNKECAFCKRNGEDEAWYGGHALKDWRGRVLCPVLRAFRCPRCGATGDRAHTIKYCPENDAGTVSPLRAQRSRTGGSGVVDGATWRCRVSYHPPRRRRSNVRVKKTNGEEIIYLPACLFLLFV</sequence>
<comment type="similarity">
    <text evidence="8">Belongs to the nanos family.</text>
</comment>
<evidence type="ECO:0000313" key="11">
    <source>
        <dbReference type="Proteomes" id="UP000299102"/>
    </source>
</evidence>
<dbReference type="Proteomes" id="UP000299102">
    <property type="component" value="Unassembled WGS sequence"/>
</dbReference>
<dbReference type="InterPro" id="IPR024161">
    <property type="entry name" value="Znf_nanos-typ"/>
</dbReference>
<gene>
    <name evidence="10" type="primary">NANOS3</name>
    <name evidence="10" type="ORF">EVAR_11854_1</name>
</gene>
<organism evidence="10 11">
    <name type="scientific">Eumeta variegata</name>
    <name type="common">Bagworm moth</name>
    <name type="synonym">Eumeta japonica</name>
    <dbReference type="NCBI Taxonomy" id="151549"/>
    <lineage>
        <taxon>Eukaryota</taxon>
        <taxon>Metazoa</taxon>
        <taxon>Ecdysozoa</taxon>
        <taxon>Arthropoda</taxon>
        <taxon>Hexapoda</taxon>
        <taxon>Insecta</taxon>
        <taxon>Pterygota</taxon>
        <taxon>Neoptera</taxon>
        <taxon>Endopterygota</taxon>
        <taxon>Lepidoptera</taxon>
        <taxon>Glossata</taxon>
        <taxon>Ditrysia</taxon>
        <taxon>Tineoidea</taxon>
        <taxon>Psychidae</taxon>
        <taxon>Oiketicinae</taxon>
        <taxon>Eumeta</taxon>
    </lineage>
</organism>
<keyword evidence="2" id="KW-0963">Cytoplasm</keyword>
<proteinExistence type="inferred from homology"/>
<evidence type="ECO:0000256" key="3">
    <source>
        <dbReference type="ARBA" id="ARBA00022723"/>
    </source>
</evidence>
<evidence type="ECO:0000313" key="10">
    <source>
        <dbReference type="EMBL" id="GBP22339.1"/>
    </source>
</evidence>
<dbReference type="OrthoDB" id="10010129at2759"/>
<evidence type="ECO:0000256" key="2">
    <source>
        <dbReference type="ARBA" id="ARBA00022490"/>
    </source>
</evidence>
<feature type="domain" description="Nanos-type" evidence="9">
    <location>
        <begin position="91"/>
        <end position="145"/>
    </location>
</feature>
<keyword evidence="4 8" id="KW-0863">Zinc-finger</keyword>
<keyword evidence="3" id="KW-0479">Metal-binding</keyword>
<name>A0A4C1U7N9_EUMVA</name>
<dbReference type="EMBL" id="BGZK01000139">
    <property type="protein sequence ID" value="GBP22339.1"/>
    <property type="molecule type" value="Genomic_DNA"/>
</dbReference>
<dbReference type="PROSITE" id="PS51522">
    <property type="entry name" value="ZF_NANOS"/>
    <property type="match status" value="1"/>
</dbReference>
<comment type="caution">
    <text evidence="10">The sequence shown here is derived from an EMBL/GenBank/DDBJ whole genome shotgun (WGS) entry which is preliminary data.</text>
</comment>
<keyword evidence="11" id="KW-1185">Reference proteome</keyword>
<dbReference type="Pfam" id="PF05741">
    <property type="entry name" value="zf-nanos"/>
    <property type="match status" value="1"/>
</dbReference>
<comment type="subcellular location">
    <subcellularLocation>
        <location evidence="1">Cytoplasm</location>
    </subcellularLocation>
</comment>
<evidence type="ECO:0000259" key="9">
    <source>
        <dbReference type="PROSITE" id="PS51522"/>
    </source>
</evidence>
<dbReference type="GO" id="GO:0003723">
    <property type="term" value="F:RNA binding"/>
    <property type="evidence" value="ECO:0007669"/>
    <property type="project" value="UniProtKB-UniRule"/>
</dbReference>
<reference evidence="10 11" key="1">
    <citation type="journal article" date="2019" name="Commun. Biol.">
        <title>The bagworm genome reveals a unique fibroin gene that provides high tensile strength.</title>
        <authorList>
            <person name="Kono N."/>
            <person name="Nakamura H."/>
            <person name="Ohtoshi R."/>
            <person name="Tomita M."/>
            <person name="Numata K."/>
            <person name="Arakawa K."/>
        </authorList>
    </citation>
    <scope>NUCLEOTIDE SEQUENCE [LARGE SCALE GENOMIC DNA]</scope>
</reference>
<dbReference type="PANTHER" id="PTHR12887">
    <property type="entry name" value="NANOS PROTEIN"/>
    <property type="match status" value="1"/>
</dbReference>
<dbReference type="STRING" id="151549.A0A4C1U7N9"/>
<keyword evidence="7 8" id="KW-0694">RNA-binding</keyword>